<dbReference type="PANTHER" id="PTHR39560:SF1">
    <property type="entry name" value="PROTEIN ADENYLYLTRANSFERASE FIC-RELATED"/>
    <property type="match status" value="1"/>
</dbReference>
<dbReference type="PANTHER" id="PTHR39560">
    <property type="entry name" value="PROTEIN ADENYLYLTRANSFERASE FIC-RELATED"/>
    <property type="match status" value="1"/>
</dbReference>
<dbReference type="EMBL" id="JACOGA010000003">
    <property type="protein sequence ID" value="MBC3872864.1"/>
    <property type="molecule type" value="Genomic_DNA"/>
</dbReference>
<dbReference type="InterPro" id="IPR003812">
    <property type="entry name" value="Fido"/>
</dbReference>
<reference evidence="9 10" key="1">
    <citation type="submission" date="2020-08" db="EMBL/GenBank/DDBJ databases">
        <title>Novel species isolated from subtropical streams in China.</title>
        <authorList>
            <person name="Lu H."/>
        </authorList>
    </citation>
    <scope>NUCLEOTIDE SEQUENCE [LARGE SCALE GENOMIC DNA]</scope>
    <source>
        <strain evidence="9 10">LX15W</strain>
    </source>
</reference>
<evidence type="ECO:0000256" key="5">
    <source>
        <dbReference type="ARBA" id="ARBA00034531"/>
    </source>
</evidence>
<dbReference type="SUPFAM" id="SSF140931">
    <property type="entry name" value="Fic-like"/>
    <property type="match status" value="1"/>
</dbReference>
<organism evidence="9 10">
    <name type="scientific">Undibacterium flavidum</name>
    <dbReference type="NCBI Taxonomy" id="2762297"/>
    <lineage>
        <taxon>Bacteria</taxon>
        <taxon>Pseudomonadati</taxon>
        <taxon>Pseudomonadota</taxon>
        <taxon>Betaproteobacteria</taxon>
        <taxon>Burkholderiales</taxon>
        <taxon>Oxalobacteraceae</taxon>
        <taxon>Undibacterium</taxon>
    </lineage>
</organism>
<dbReference type="Gene3D" id="1.10.3290.10">
    <property type="entry name" value="Fido-like domain"/>
    <property type="match status" value="1"/>
</dbReference>
<dbReference type="InterPro" id="IPR036597">
    <property type="entry name" value="Fido-like_dom_sf"/>
</dbReference>
<evidence type="ECO:0000256" key="2">
    <source>
        <dbReference type="ARBA" id="ARBA00022695"/>
    </source>
</evidence>
<proteinExistence type="predicted"/>
<keyword evidence="4" id="KW-0067">ATP-binding</keyword>
<keyword evidence="10" id="KW-1185">Reference proteome</keyword>
<dbReference type="NCBIfam" id="NF007672">
    <property type="entry name" value="PRK10347.1"/>
    <property type="match status" value="1"/>
</dbReference>
<dbReference type="Pfam" id="PF02661">
    <property type="entry name" value="Fic"/>
    <property type="match status" value="1"/>
</dbReference>
<protein>
    <recommendedName>
        <fullName evidence="5">protein adenylyltransferase</fullName>
        <ecNumber evidence="5">2.7.7.108</ecNumber>
    </recommendedName>
</protein>
<evidence type="ECO:0000256" key="4">
    <source>
        <dbReference type="ARBA" id="ARBA00022840"/>
    </source>
</evidence>
<keyword evidence="1 9" id="KW-0808">Transferase</keyword>
<evidence type="ECO:0000256" key="7">
    <source>
        <dbReference type="ARBA" id="ARBA00048696"/>
    </source>
</evidence>
<accession>A0ABR6Y8G6</accession>
<dbReference type="GO" id="GO:0016740">
    <property type="term" value="F:transferase activity"/>
    <property type="evidence" value="ECO:0007669"/>
    <property type="project" value="UniProtKB-KW"/>
</dbReference>
<evidence type="ECO:0000259" key="8">
    <source>
        <dbReference type="PROSITE" id="PS51459"/>
    </source>
</evidence>
<dbReference type="Proteomes" id="UP000624279">
    <property type="component" value="Unassembled WGS sequence"/>
</dbReference>
<dbReference type="PROSITE" id="PS51459">
    <property type="entry name" value="FIDO"/>
    <property type="match status" value="1"/>
</dbReference>
<dbReference type="EC" id="2.7.7.108" evidence="5"/>
<evidence type="ECO:0000256" key="3">
    <source>
        <dbReference type="ARBA" id="ARBA00022741"/>
    </source>
</evidence>
<evidence type="ECO:0000313" key="10">
    <source>
        <dbReference type="Proteomes" id="UP000624279"/>
    </source>
</evidence>
<gene>
    <name evidence="9" type="ORF">H8K55_04625</name>
</gene>
<comment type="catalytic activity">
    <reaction evidence="6">
        <text>L-threonyl-[protein] + ATP = 3-O-(5'-adenylyl)-L-threonyl-[protein] + diphosphate</text>
        <dbReference type="Rhea" id="RHEA:54292"/>
        <dbReference type="Rhea" id="RHEA-COMP:11060"/>
        <dbReference type="Rhea" id="RHEA-COMP:13847"/>
        <dbReference type="ChEBI" id="CHEBI:30013"/>
        <dbReference type="ChEBI" id="CHEBI:30616"/>
        <dbReference type="ChEBI" id="CHEBI:33019"/>
        <dbReference type="ChEBI" id="CHEBI:138113"/>
        <dbReference type="EC" id="2.7.7.108"/>
    </reaction>
</comment>
<comment type="caution">
    <text evidence="9">The sequence shown here is derived from an EMBL/GenBank/DDBJ whole genome shotgun (WGS) entry which is preliminary data.</text>
</comment>
<feature type="domain" description="Fido" evidence="8">
    <location>
        <begin position="55"/>
        <end position="192"/>
    </location>
</feature>
<evidence type="ECO:0000256" key="1">
    <source>
        <dbReference type="ARBA" id="ARBA00022679"/>
    </source>
</evidence>
<dbReference type="RefSeq" id="WP_186940899.1">
    <property type="nucleotide sequence ID" value="NZ_JACOGA010000003.1"/>
</dbReference>
<comment type="catalytic activity">
    <reaction evidence="7">
        <text>L-tyrosyl-[protein] + ATP = O-(5'-adenylyl)-L-tyrosyl-[protein] + diphosphate</text>
        <dbReference type="Rhea" id="RHEA:54288"/>
        <dbReference type="Rhea" id="RHEA-COMP:10136"/>
        <dbReference type="Rhea" id="RHEA-COMP:13846"/>
        <dbReference type="ChEBI" id="CHEBI:30616"/>
        <dbReference type="ChEBI" id="CHEBI:33019"/>
        <dbReference type="ChEBI" id="CHEBI:46858"/>
        <dbReference type="ChEBI" id="CHEBI:83624"/>
        <dbReference type="EC" id="2.7.7.108"/>
    </reaction>
</comment>
<evidence type="ECO:0000256" key="6">
    <source>
        <dbReference type="ARBA" id="ARBA00047939"/>
    </source>
</evidence>
<keyword evidence="3" id="KW-0547">Nucleotide-binding</keyword>
<evidence type="ECO:0000313" key="9">
    <source>
        <dbReference type="EMBL" id="MBC3872864.1"/>
    </source>
</evidence>
<name>A0ABR6Y8G6_9BURK</name>
<sequence>MSDKYGTGQDKQYCYPSSGVLINQLGITNEADLEAAEVDLTQARIEQFEPNFNDISFSALCEIHRFLFQDIYHWAGQIRSVDISKGDTRFANMTRIEPEANKLFLQLGQENYLLNLSRIQFIARLAHYYCELNIIHPFRDGNGRTQRLMFEIICINAGYEVNWNSIERSEWITANIAAYHGQLEALAQLLNSAMTAIE</sequence>
<keyword evidence="2" id="KW-0548">Nucleotidyltransferase</keyword>